<evidence type="ECO:0000313" key="4">
    <source>
        <dbReference type="Proteomes" id="UP000253318"/>
    </source>
</evidence>
<evidence type="ECO:0000256" key="1">
    <source>
        <dbReference type="SAM" id="MobiDB-lite"/>
    </source>
</evidence>
<dbReference type="EMBL" id="QEIN01000299">
    <property type="protein sequence ID" value="RCV50053.1"/>
    <property type="molecule type" value="Genomic_DNA"/>
</dbReference>
<evidence type="ECO:0008006" key="5">
    <source>
        <dbReference type="Google" id="ProtNLM"/>
    </source>
</evidence>
<proteinExistence type="predicted"/>
<feature type="region of interest" description="Disordered" evidence="1">
    <location>
        <begin position="90"/>
        <end position="116"/>
    </location>
</feature>
<evidence type="ECO:0000313" key="3">
    <source>
        <dbReference type="EMBL" id="RCV50053.1"/>
    </source>
</evidence>
<keyword evidence="4" id="KW-1185">Reference proteome</keyword>
<keyword evidence="2" id="KW-1133">Transmembrane helix</keyword>
<evidence type="ECO:0000256" key="2">
    <source>
        <dbReference type="SAM" id="Phobius"/>
    </source>
</evidence>
<keyword evidence="2" id="KW-0812">Transmembrane</keyword>
<accession>A0A368SYW6</accession>
<gene>
    <name evidence="3" type="ORF">DEF24_24650</name>
</gene>
<comment type="caution">
    <text evidence="3">The sequence shown here is derived from an EMBL/GenBank/DDBJ whole genome shotgun (WGS) entry which is preliminary data.</text>
</comment>
<feature type="compositionally biased region" description="Basic and acidic residues" evidence="1">
    <location>
        <begin position="93"/>
        <end position="102"/>
    </location>
</feature>
<feature type="compositionally biased region" description="Polar residues" evidence="1">
    <location>
        <begin position="48"/>
        <end position="61"/>
    </location>
</feature>
<dbReference type="RefSeq" id="WP_114400219.1">
    <property type="nucleotide sequence ID" value="NZ_QEIM01000195.1"/>
</dbReference>
<organism evidence="3 4">
    <name type="scientific">Marinitenerispora sediminis</name>
    <dbReference type="NCBI Taxonomy" id="1931232"/>
    <lineage>
        <taxon>Bacteria</taxon>
        <taxon>Bacillati</taxon>
        <taxon>Actinomycetota</taxon>
        <taxon>Actinomycetes</taxon>
        <taxon>Streptosporangiales</taxon>
        <taxon>Nocardiopsidaceae</taxon>
        <taxon>Marinitenerispora</taxon>
    </lineage>
</organism>
<dbReference type="AlphaFoldDB" id="A0A368SYW6"/>
<feature type="transmembrane region" description="Helical" evidence="2">
    <location>
        <begin position="21"/>
        <end position="45"/>
    </location>
</feature>
<feature type="region of interest" description="Disordered" evidence="1">
    <location>
        <begin position="48"/>
        <end position="69"/>
    </location>
</feature>
<sequence>MTERTATRDDRRGLRGWRAALVVVGSGTLAGLLVMALVVGVLRMLQSGASSTPSSTGQAVETRQPRETTAPGVLDLCELVQTQSLMSASPYNRTDDATRYEDTAEEEPELAPRTVTDECSWEVASSGGGNWRLTLSYRAFMSDSPDESRADLAAGEYSARSDSARAEFASIENEGPLDSSVGESHYVYGESRSGADAYAYVGLVKSGVFMIHVSGPEEIDNPPDIPEQEFRAEVRTVVPYLERAFERQIPD</sequence>
<name>A0A368SYW6_9ACTN</name>
<dbReference type="OrthoDB" id="3431941at2"/>
<reference evidence="3 4" key="1">
    <citation type="submission" date="2018-04" db="EMBL/GenBank/DDBJ databases">
        <title>Novel actinobacteria from marine sediment.</title>
        <authorList>
            <person name="Ng Z.Y."/>
            <person name="Tan G.Y.A."/>
        </authorList>
    </citation>
    <scope>NUCLEOTIDE SEQUENCE [LARGE SCALE GENOMIC DNA]</scope>
    <source>
        <strain evidence="3 4">TPS81</strain>
    </source>
</reference>
<keyword evidence="2" id="KW-0472">Membrane</keyword>
<dbReference type="Proteomes" id="UP000253318">
    <property type="component" value="Unassembled WGS sequence"/>
</dbReference>
<protein>
    <recommendedName>
        <fullName evidence="5">DUF3558 domain-containing protein</fullName>
    </recommendedName>
</protein>